<dbReference type="AlphaFoldDB" id="A0A9J6BKA9"/>
<keyword evidence="1" id="KW-1133">Transmembrane helix</keyword>
<gene>
    <name evidence="2" type="ORF">PVAND_000499</name>
</gene>
<evidence type="ECO:0000256" key="1">
    <source>
        <dbReference type="SAM" id="Phobius"/>
    </source>
</evidence>
<keyword evidence="1" id="KW-0812">Transmembrane</keyword>
<name>A0A9J6BKA9_POLVA</name>
<evidence type="ECO:0000313" key="3">
    <source>
        <dbReference type="Proteomes" id="UP001107558"/>
    </source>
</evidence>
<keyword evidence="3" id="KW-1185">Reference proteome</keyword>
<reference evidence="2" key="1">
    <citation type="submission" date="2021-03" db="EMBL/GenBank/DDBJ databases">
        <title>Chromosome level genome of the anhydrobiotic midge Polypedilum vanderplanki.</title>
        <authorList>
            <person name="Yoshida Y."/>
            <person name="Kikawada T."/>
            <person name="Gusev O."/>
        </authorList>
    </citation>
    <scope>NUCLEOTIDE SEQUENCE</scope>
    <source>
        <strain evidence="2">NIAS01</strain>
        <tissue evidence="2">Whole body or cell culture</tissue>
    </source>
</reference>
<evidence type="ECO:0000313" key="2">
    <source>
        <dbReference type="EMBL" id="KAG5670221.1"/>
    </source>
</evidence>
<keyword evidence="1" id="KW-0472">Membrane</keyword>
<protein>
    <submittedName>
        <fullName evidence="2">Uncharacterized protein</fullName>
    </submittedName>
</protein>
<organism evidence="2 3">
    <name type="scientific">Polypedilum vanderplanki</name>
    <name type="common">Sleeping chironomid midge</name>
    <dbReference type="NCBI Taxonomy" id="319348"/>
    <lineage>
        <taxon>Eukaryota</taxon>
        <taxon>Metazoa</taxon>
        <taxon>Ecdysozoa</taxon>
        <taxon>Arthropoda</taxon>
        <taxon>Hexapoda</taxon>
        <taxon>Insecta</taxon>
        <taxon>Pterygota</taxon>
        <taxon>Neoptera</taxon>
        <taxon>Endopterygota</taxon>
        <taxon>Diptera</taxon>
        <taxon>Nematocera</taxon>
        <taxon>Chironomoidea</taxon>
        <taxon>Chironomidae</taxon>
        <taxon>Chironominae</taxon>
        <taxon>Polypedilum</taxon>
        <taxon>Polypedilum</taxon>
    </lineage>
</organism>
<proteinExistence type="predicted"/>
<sequence>MFKISQSYHLHDLPTTEKKDESSENFIDSISGFFVEIKEKVQTFGCDTKEKYDNFVVTATDWLFEKKNDVKDVTNQVAGNVTDTIKTGYDKTVNKTKIVIGNVTEVAKIGYNKTVEGAKTLYDETGKKLDSVSNGWEEFKTIFVRIYYLCITFFVIYITRAIFVNCFKCLQSYYEHKIQKEDRKKQKTKKSKEDKNEQMTLETAHDRINFPVLFVVNIDESNE</sequence>
<accession>A0A9J6BKA9</accession>
<dbReference type="Proteomes" id="UP001107558">
    <property type="component" value="Chromosome 3"/>
</dbReference>
<feature type="transmembrane region" description="Helical" evidence="1">
    <location>
        <begin position="146"/>
        <end position="163"/>
    </location>
</feature>
<dbReference type="EMBL" id="JADBJN010000003">
    <property type="protein sequence ID" value="KAG5670221.1"/>
    <property type="molecule type" value="Genomic_DNA"/>
</dbReference>
<comment type="caution">
    <text evidence="2">The sequence shown here is derived from an EMBL/GenBank/DDBJ whole genome shotgun (WGS) entry which is preliminary data.</text>
</comment>